<name>A0A2N8KDR2_9BURK</name>
<reference evidence="1 2" key="1">
    <citation type="submission" date="2018-01" db="EMBL/GenBank/DDBJ databases">
        <title>The draft genome of an aniline degradation strain ANB-1.</title>
        <authorList>
            <person name="Zhang L."/>
            <person name="Jiang J."/>
        </authorList>
    </citation>
    <scope>NUCLEOTIDE SEQUENCE [LARGE SCALE GENOMIC DNA]</scope>
    <source>
        <strain evidence="1 2">ANB-1</strain>
    </source>
</reference>
<dbReference type="RefSeq" id="WP_102774681.1">
    <property type="nucleotide sequence ID" value="NZ_POQS01000006.1"/>
</dbReference>
<dbReference type="SUPFAM" id="SSF53335">
    <property type="entry name" value="S-adenosyl-L-methionine-dependent methyltransferases"/>
    <property type="match status" value="1"/>
</dbReference>
<comment type="caution">
    <text evidence="1">The sequence shown here is derived from an EMBL/GenBank/DDBJ whole genome shotgun (WGS) entry which is preliminary data.</text>
</comment>
<dbReference type="Gene3D" id="3.90.120.10">
    <property type="entry name" value="DNA Methylase, subunit A, domain 2"/>
    <property type="match status" value="1"/>
</dbReference>
<evidence type="ECO:0000313" key="2">
    <source>
        <dbReference type="Proteomes" id="UP000235994"/>
    </source>
</evidence>
<accession>A0A2N8KDR2</accession>
<keyword evidence="2" id="KW-1185">Reference proteome</keyword>
<evidence type="ECO:0000313" key="1">
    <source>
        <dbReference type="EMBL" id="PND31588.1"/>
    </source>
</evidence>
<sequence length="64" mass="6958">MLTPAELYDLQGFPPEYIITRGHDGRVFTKSQQVHMVGNSVSPPPAVALIAANAPRELLLRMAA</sequence>
<protein>
    <submittedName>
        <fullName evidence="1">Uncharacterized protein</fullName>
    </submittedName>
</protein>
<proteinExistence type="predicted"/>
<dbReference type="EMBL" id="POQS01000006">
    <property type="protein sequence ID" value="PND31588.1"/>
    <property type="molecule type" value="Genomic_DNA"/>
</dbReference>
<gene>
    <name evidence="1" type="ORF">C1I89_22405</name>
</gene>
<organism evidence="1 2">
    <name type="scientific">Achromobacter pulmonis</name>
    <dbReference type="NCBI Taxonomy" id="1389932"/>
    <lineage>
        <taxon>Bacteria</taxon>
        <taxon>Pseudomonadati</taxon>
        <taxon>Pseudomonadota</taxon>
        <taxon>Betaproteobacteria</taxon>
        <taxon>Burkholderiales</taxon>
        <taxon>Alcaligenaceae</taxon>
        <taxon>Achromobacter</taxon>
    </lineage>
</organism>
<dbReference type="AlphaFoldDB" id="A0A2N8KDR2"/>
<dbReference type="Proteomes" id="UP000235994">
    <property type="component" value="Unassembled WGS sequence"/>
</dbReference>
<dbReference type="InterPro" id="IPR029063">
    <property type="entry name" value="SAM-dependent_MTases_sf"/>
</dbReference>